<name>A0A673ZIM1_SALTR</name>
<reference evidence="2" key="1">
    <citation type="submission" date="2025-08" db="UniProtKB">
        <authorList>
            <consortium name="Ensembl"/>
        </authorList>
    </citation>
    <scope>IDENTIFICATION</scope>
</reference>
<dbReference type="PROSITE" id="PS50878">
    <property type="entry name" value="RT_POL"/>
    <property type="match status" value="1"/>
</dbReference>
<evidence type="ECO:0000313" key="2">
    <source>
        <dbReference type="Ensembl" id="ENSSTUP00000046011.1"/>
    </source>
</evidence>
<dbReference type="CDD" id="cd01650">
    <property type="entry name" value="RT_nLTR_like"/>
    <property type="match status" value="1"/>
</dbReference>
<accession>A0A673ZIM1</accession>
<dbReference type="GeneTree" id="ENSGT01120000271879"/>
<reference evidence="2" key="2">
    <citation type="submission" date="2025-09" db="UniProtKB">
        <authorList>
            <consortium name="Ensembl"/>
        </authorList>
    </citation>
    <scope>IDENTIFICATION</scope>
</reference>
<dbReference type="AlphaFoldDB" id="A0A673ZIM1"/>
<dbReference type="Ensembl" id="ENSSTUT00000048009.1">
    <property type="protein sequence ID" value="ENSSTUP00000046011.1"/>
    <property type="gene ID" value="ENSSTUG00000019371.1"/>
</dbReference>
<protein>
    <recommendedName>
        <fullName evidence="1">Reverse transcriptase domain-containing protein</fullName>
    </recommendedName>
</protein>
<dbReference type="Proteomes" id="UP000472277">
    <property type="component" value="Chromosome 17"/>
</dbReference>
<proteinExistence type="predicted"/>
<organism evidence="2 3">
    <name type="scientific">Salmo trutta</name>
    <name type="common">Brown trout</name>
    <dbReference type="NCBI Taxonomy" id="8032"/>
    <lineage>
        <taxon>Eukaryota</taxon>
        <taxon>Metazoa</taxon>
        <taxon>Chordata</taxon>
        <taxon>Craniata</taxon>
        <taxon>Vertebrata</taxon>
        <taxon>Euteleostomi</taxon>
        <taxon>Actinopterygii</taxon>
        <taxon>Neopterygii</taxon>
        <taxon>Teleostei</taxon>
        <taxon>Protacanthopterygii</taxon>
        <taxon>Salmoniformes</taxon>
        <taxon>Salmonidae</taxon>
        <taxon>Salmoninae</taxon>
        <taxon>Salmo</taxon>
    </lineage>
</organism>
<dbReference type="InParanoid" id="A0A673ZIM1"/>
<dbReference type="Pfam" id="PF00078">
    <property type="entry name" value="RVT_1"/>
    <property type="match status" value="1"/>
</dbReference>
<evidence type="ECO:0000313" key="3">
    <source>
        <dbReference type="Proteomes" id="UP000472277"/>
    </source>
</evidence>
<dbReference type="InterPro" id="IPR043502">
    <property type="entry name" value="DNA/RNA_pol_sf"/>
</dbReference>
<feature type="domain" description="Reverse transcriptase" evidence="1">
    <location>
        <begin position="1"/>
        <end position="192"/>
    </location>
</feature>
<keyword evidence="3" id="KW-1185">Reference proteome</keyword>
<evidence type="ECO:0000259" key="1">
    <source>
        <dbReference type="PROSITE" id="PS50878"/>
    </source>
</evidence>
<dbReference type="SUPFAM" id="SSF56672">
    <property type="entry name" value="DNA/RNA polymerases"/>
    <property type="match status" value="1"/>
</dbReference>
<dbReference type="InterPro" id="IPR000477">
    <property type="entry name" value="RT_dom"/>
</dbReference>
<sequence>MLVVNYIANALDDRKHCAALFVDLSKAFDTVDHAILLSKLSSIGVGTDACRWFYDYLKDRTQAVMVDGVKSDSLQLLKGVPQGSIIGPLLFSLYINNVGDDVRYCKFHLYADDTVMYSIAPTADQALMQLESDFRILQGSLLQLKLVLNAKKTNVMFFSRSKLSVRNTFVITSLDGTQIKQVSAYKYLGVWLDDRLSFKKHVTELGKKLKFKIGFLYRNRACLSFVNRKQIVQATFMSVLDYGDIIYMHASANTLKPLDAIYHCALRFITGDSYKTHHCILYQHVGWASLSVR</sequence>
<dbReference type="PANTHER" id="PTHR33332">
    <property type="entry name" value="REVERSE TRANSCRIPTASE DOMAIN-CONTAINING PROTEIN"/>
    <property type="match status" value="1"/>
</dbReference>